<dbReference type="SMART" id="SM00271">
    <property type="entry name" value="DnaJ"/>
    <property type="match status" value="1"/>
</dbReference>
<evidence type="ECO:0000313" key="6">
    <source>
        <dbReference type="Proteomes" id="UP000011083"/>
    </source>
</evidence>
<gene>
    <name evidence="5" type="ORF">ACA1_057830</name>
</gene>
<keyword evidence="2" id="KW-0143">Chaperone</keyword>
<dbReference type="GO" id="GO:0001671">
    <property type="term" value="F:ATPase activator activity"/>
    <property type="evidence" value="ECO:0007669"/>
    <property type="project" value="InterPro"/>
</dbReference>
<dbReference type="PANTHER" id="PTHR14021:SF15">
    <property type="entry name" value="IRON-SULFUR CLUSTER CO-CHAPERONE PROTEIN HSCB"/>
    <property type="match status" value="1"/>
</dbReference>
<dbReference type="OMA" id="CRCIQPV"/>
<dbReference type="GO" id="GO:0044571">
    <property type="term" value="P:[2Fe-2S] cluster assembly"/>
    <property type="evidence" value="ECO:0007669"/>
    <property type="project" value="InterPro"/>
</dbReference>
<dbReference type="Pfam" id="PF00226">
    <property type="entry name" value="DnaJ"/>
    <property type="match status" value="1"/>
</dbReference>
<dbReference type="InterPro" id="IPR036869">
    <property type="entry name" value="J_dom_sf"/>
</dbReference>
<dbReference type="KEGG" id="acan:ACA1_057830"/>
<accession>L8GW41</accession>
<organism evidence="5 6">
    <name type="scientific">Acanthamoeba castellanii (strain ATCC 30010 / Neff)</name>
    <dbReference type="NCBI Taxonomy" id="1257118"/>
    <lineage>
        <taxon>Eukaryota</taxon>
        <taxon>Amoebozoa</taxon>
        <taxon>Discosea</taxon>
        <taxon>Longamoebia</taxon>
        <taxon>Centramoebida</taxon>
        <taxon>Acanthamoebidae</taxon>
        <taxon>Acanthamoeba</taxon>
    </lineage>
</organism>
<dbReference type="PROSITE" id="PS50076">
    <property type="entry name" value="DNAJ_2"/>
    <property type="match status" value="1"/>
</dbReference>
<name>L8GW41_ACACF</name>
<feature type="domain" description="J" evidence="4">
    <location>
        <begin position="100"/>
        <end position="172"/>
    </location>
</feature>
<proteinExistence type="inferred from homology"/>
<evidence type="ECO:0000256" key="1">
    <source>
        <dbReference type="ARBA" id="ARBA00010476"/>
    </source>
</evidence>
<dbReference type="SUPFAM" id="SSF47144">
    <property type="entry name" value="HSC20 (HSCB), C-terminal oligomerisation domain"/>
    <property type="match status" value="1"/>
</dbReference>
<dbReference type="PANTHER" id="PTHR14021">
    <property type="entry name" value="IRON-SULFUR CLUSTER CO-CHAPERONE PROTEIN HSCB"/>
    <property type="match status" value="1"/>
</dbReference>
<dbReference type="CDD" id="cd06257">
    <property type="entry name" value="DnaJ"/>
    <property type="match status" value="1"/>
</dbReference>
<dbReference type="InterPro" id="IPR001623">
    <property type="entry name" value="DnaJ_domain"/>
</dbReference>
<dbReference type="SUPFAM" id="SSF46565">
    <property type="entry name" value="Chaperone J-domain"/>
    <property type="match status" value="1"/>
</dbReference>
<dbReference type="HAMAP" id="MF_00682">
    <property type="entry name" value="HscB"/>
    <property type="match status" value="1"/>
</dbReference>
<keyword evidence="6" id="KW-1185">Reference proteome</keyword>
<dbReference type="InterPro" id="IPR036386">
    <property type="entry name" value="HscB_C_sf"/>
</dbReference>
<dbReference type="Pfam" id="PF07743">
    <property type="entry name" value="HSCB_C"/>
    <property type="match status" value="1"/>
</dbReference>
<dbReference type="AlphaFoldDB" id="L8GW41"/>
<dbReference type="GeneID" id="14918346"/>
<dbReference type="STRING" id="1257118.L8GW41"/>
<dbReference type="Gene3D" id="1.10.287.110">
    <property type="entry name" value="DnaJ domain"/>
    <property type="match status" value="1"/>
</dbReference>
<dbReference type="OrthoDB" id="448954at2759"/>
<dbReference type="GO" id="GO:0051259">
    <property type="term" value="P:protein complex oligomerization"/>
    <property type="evidence" value="ECO:0007669"/>
    <property type="project" value="InterPro"/>
</dbReference>
<dbReference type="GO" id="GO:0005739">
    <property type="term" value="C:mitochondrion"/>
    <property type="evidence" value="ECO:0007669"/>
    <property type="project" value="TreeGrafter"/>
</dbReference>
<dbReference type="Gene3D" id="1.20.1280.20">
    <property type="entry name" value="HscB, C-terminal domain"/>
    <property type="match status" value="1"/>
</dbReference>
<dbReference type="VEuPathDB" id="AmoebaDB:ACA1_057830"/>
<sequence>MPPCCLMRAIGGSGAGRKADTASSTQHQPPSIEEDQASNCADCGHSTQQHQHQHQHTTAPGCGSDKFGSHPKCWSCDNFVKGIPLFCTCCQKVQPPSNYDFFELMGMPKRFAVDAGKLEKHYWALQRKLHPDNFHTATTRERNYSEGVSSIINEAYHTLKHPNRRAKYLMQLKGVPLDETTGTITDPDLLMEVMEIRMRLEDADDAELRALERENKQRLDRCYEEVGHALDASDMDKCRDVAVRLQYFVKIEEEIKRRKKVE</sequence>
<comment type="similarity">
    <text evidence="1">Belongs to the HscB family.</text>
</comment>
<evidence type="ECO:0000256" key="2">
    <source>
        <dbReference type="ARBA" id="ARBA00023186"/>
    </source>
</evidence>
<dbReference type="GO" id="GO:0051087">
    <property type="term" value="F:protein-folding chaperone binding"/>
    <property type="evidence" value="ECO:0007669"/>
    <property type="project" value="InterPro"/>
</dbReference>
<evidence type="ECO:0000256" key="3">
    <source>
        <dbReference type="SAM" id="MobiDB-lite"/>
    </source>
</evidence>
<feature type="region of interest" description="Disordered" evidence="3">
    <location>
        <begin position="11"/>
        <end position="45"/>
    </location>
</feature>
<dbReference type="Proteomes" id="UP000011083">
    <property type="component" value="Unassembled WGS sequence"/>
</dbReference>
<reference evidence="5 6" key="1">
    <citation type="journal article" date="2013" name="Genome Biol.">
        <title>Genome of Acanthamoeba castellanii highlights extensive lateral gene transfer and early evolution of tyrosine kinase signaling.</title>
        <authorList>
            <person name="Clarke M."/>
            <person name="Lohan A.J."/>
            <person name="Liu B."/>
            <person name="Lagkouvardos I."/>
            <person name="Roy S."/>
            <person name="Zafar N."/>
            <person name="Bertelli C."/>
            <person name="Schilde C."/>
            <person name="Kianianmomeni A."/>
            <person name="Burglin T.R."/>
            <person name="Frech C."/>
            <person name="Turcotte B."/>
            <person name="Kopec K.O."/>
            <person name="Synnott J.M."/>
            <person name="Choo C."/>
            <person name="Paponov I."/>
            <person name="Finkler A."/>
            <person name="Soon Heng Tan C."/>
            <person name="Hutchins A.P."/>
            <person name="Weinmeier T."/>
            <person name="Rattei T."/>
            <person name="Chu J.S."/>
            <person name="Gimenez G."/>
            <person name="Irimia M."/>
            <person name="Rigden D.J."/>
            <person name="Fitzpatrick D.A."/>
            <person name="Lorenzo-Morales J."/>
            <person name="Bateman A."/>
            <person name="Chiu C.H."/>
            <person name="Tang P."/>
            <person name="Hegemann P."/>
            <person name="Fromm H."/>
            <person name="Raoult D."/>
            <person name="Greub G."/>
            <person name="Miranda-Saavedra D."/>
            <person name="Chen N."/>
            <person name="Nash P."/>
            <person name="Ginger M.L."/>
            <person name="Horn M."/>
            <person name="Schaap P."/>
            <person name="Caler L."/>
            <person name="Loftus B."/>
        </authorList>
    </citation>
    <scope>NUCLEOTIDE SEQUENCE [LARGE SCALE GENOMIC DNA]</scope>
    <source>
        <strain evidence="5 6">Neff</strain>
    </source>
</reference>
<evidence type="ECO:0000313" key="5">
    <source>
        <dbReference type="EMBL" id="ELR17127.1"/>
    </source>
</evidence>
<evidence type="ECO:0000259" key="4">
    <source>
        <dbReference type="PROSITE" id="PS50076"/>
    </source>
</evidence>
<dbReference type="NCBIfam" id="TIGR00714">
    <property type="entry name" value="hscB"/>
    <property type="match status" value="1"/>
</dbReference>
<dbReference type="InterPro" id="IPR004640">
    <property type="entry name" value="HscB"/>
</dbReference>
<dbReference type="InterPro" id="IPR009073">
    <property type="entry name" value="HscB_oligo_C"/>
</dbReference>
<dbReference type="EMBL" id="KB007974">
    <property type="protein sequence ID" value="ELR17127.1"/>
    <property type="molecule type" value="Genomic_DNA"/>
</dbReference>
<protein>
    <submittedName>
        <fullName evidence="5">FeS protein assembly co-chaperone HscB, putative</fullName>
    </submittedName>
</protein>
<dbReference type="RefSeq" id="XP_004339140.1">
    <property type="nucleotide sequence ID" value="XM_004339092.1"/>
</dbReference>